<keyword evidence="4" id="KW-1185">Reference proteome</keyword>
<dbReference type="CDD" id="cd06558">
    <property type="entry name" value="crotonase-like"/>
    <property type="match status" value="1"/>
</dbReference>
<dbReference type="InterPro" id="IPR001753">
    <property type="entry name" value="Enoyl-CoA_hydra/iso"/>
</dbReference>
<dbReference type="Pfam" id="PF00378">
    <property type="entry name" value="ECH_1"/>
    <property type="match status" value="1"/>
</dbReference>
<dbReference type="OrthoDB" id="5730382at2"/>
<dbReference type="PANTHER" id="PTHR11941">
    <property type="entry name" value="ENOYL-COA HYDRATASE-RELATED"/>
    <property type="match status" value="1"/>
</dbReference>
<dbReference type="InterPro" id="IPR018376">
    <property type="entry name" value="Enoyl-CoA_hyd/isom_CS"/>
</dbReference>
<protein>
    <recommendedName>
        <fullName evidence="5">Enoyl-CoA hydratase</fullName>
    </recommendedName>
</protein>
<evidence type="ECO:0000256" key="1">
    <source>
        <dbReference type="ARBA" id="ARBA00005254"/>
    </source>
</evidence>
<gene>
    <name evidence="3" type="ORF">DKG75_05145</name>
</gene>
<name>A0A317E9Z0_9PROT</name>
<evidence type="ECO:0008006" key="5">
    <source>
        <dbReference type="Google" id="ProtNLM"/>
    </source>
</evidence>
<dbReference type="AlphaFoldDB" id="A0A317E9Z0"/>
<sequence length="265" mass="27723">MTQVPVHIDDGIALVRLNNPPLGHVDRGMVGALGAALDLIEGTAAVRAVVVTGETEGIFASHYSIEELEPLGRHLRAAAGGGTDDPLPVATELARHLARIEASPLPFVAAINGTCIGAGFELALACDIRIVEDGDFTLGLPEANLGLVPGAGGSQRLPRLIGPAKALELILMGRTISPIQAVQIGIAQELAADLALDAALVMARRLADQYGPASARIKHLVRQAREIPLAEGLAAERAAFLALLAEDEPIARMHDLNRGERDITD</sequence>
<dbReference type="Proteomes" id="UP000246077">
    <property type="component" value="Unassembled WGS sequence"/>
</dbReference>
<organism evidence="3 4">
    <name type="scientific">Zavarzinia compransoris</name>
    <dbReference type="NCBI Taxonomy" id="1264899"/>
    <lineage>
        <taxon>Bacteria</taxon>
        <taxon>Pseudomonadati</taxon>
        <taxon>Pseudomonadota</taxon>
        <taxon>Alphaproteobacteria</taxon>
        <taxon>Rhodospirillales</taxon>
        <taxon>Zavarziniaceae</taxon>
        <taxon>Zavarzinia</taxon>
    </lineage>
</organism>
<dbReference type="GO" id="GO:0003824">
    <property type="term" value="F:catalytic activity"/>
    <property type="evidence" value="ECO:0007669"/>
    <property type="project" value="InterPro"/>
</dbReference>
<accession>A0A317E9Z0</accession>
<dbReference type="PANTHER" id="PTHR11941:SF54">
    <property type="entry name" value="ENOYL-COA HYDRATASE, MITOCHONDRIAL"/>
    <property type="match status" value="1"/>
</dbReference>
<dbReference type="SUPFAM" id="SSF52096">
    <property type="entry name" value="ClpP/crotonase"/>
    <property type="match status" value="1"/>
</dbReference>
<dbReference type="GO" id="GO:0006635">
    <property type="term" value="P:fatty acid beta-oxidation"/>
    <property type="evidence" value="ECO:0007669"/>
    <property type="project" value="TreeGrafter"/>
</dbReference>
<dbReference type="InterPro" id="IPR029045">
    <property type="entry name" value="ClpP/crotonase-like_dom_sf"/>
</dbReference>
<evidence type="ECO:0000256" key="2">
    <source>
        <dbReference type="RuleBase" id="RU003707"/>
    </source>
</evidence>
<comment type="caution">
    <text evidence="3">The sequence shown here is derived from an EMBL/GenBank/DDBJ whole genome shotgun (WGS) entry which is preliminary data.</text>
</comment>
<dbReference type="EMBL" id="QGLF01000001">
    <property type="protein sequence ID" value="PWR23937.1"/>
    <property type="molecule type" value="Genomic_DNA"/>
</dbReference>
<dbReference type="Gene3D" id="3.90.226.10">
    <property type="entry name" value="2-enoyl-CoA Hydratase, Chain A, domain 1"/>
    <property type="match status" value="1"/>
</dbReference>
<reference evidence="4" key="1">
    <citation type="submission" date="2018-05" db="EMBL/GenBank/DDBJ databases">
        <title>Zavarzinia sp. HR-AS.</title>
        <authorList>
            <person name="Lee Y."/>
            <person name="Jeon C.O."/>
        </authorList>
    </citation>
    <scope>NUCLEOTIDE SEQUENCE [LARGE SCALE GENOMIC DNA]</scope>
    <source>
        <strain evidence="4">DSM 1231</strain>
    </source>
</reference>
<evidence type="ECO:0000313" key="4">
    <source>
        <dbReference type="Proteomes" id="UP000246077"/>
    </source>
</evidence>
<comment type="similarity">
    <text evidence="1 2">Belongs to the enoyl-CoA hydratase/isomerase family.</text>
</comment>
<dbReference type="PROSITE" id="PS00166">
    <property type="entry name" value="ENOYL_COA_HYDRATASE"/>
    <property type="match status" value="1"/>
</dbReference>
<proteinExistence type="inferred from homology"/>
<dbReference type="RefSeq" id="WP_109919968.1">
    <property type="nucleotide sequence ID" value="NZ_QGLF01000001.1"/>
</dbReference>
<evidence type="ECO:0000313" key="3">
    <source>
        <dbReference type="EMBL" id="PWR23937.1"/>
    </source>
</evidence>